<name>A0A8J5N447_HOMAM</name>
<feature type="compositionally biased region" description="Acidic residues" evidence="5">
    <location>
        <begin position="10"/>
        <end position="19"/>
    </location>
</feature>
<evidence type="ECO:0000313" key="7">
    <source>
        <dbReference type="Proteomes" id="UP000747542"/>
    </source>
</evidence>
<evidence type="ECO:0000256" key="2">
    <source>
        <dbReference type="ARBA" id="ARBA00022737"/>
    </source>
</evidence>
<evidence type="ECO:0000256" key="1">
    <source>
        <dbReference type="ARBA" id="ARBA00022574"/>
    </source>
</evidence>
<evidence type="ECO:0000256" key="4">
    <source>
        <dbReference type="PROSITE-ProRule" id="PRU00221"/>
    </source>
</evidence>
<evidence type="ECO:0000256" key="5">
    <source>
        <dbReference type="SAM" id="MobiDB-lite"/>
    </source>
</evidence>
<dbReference type="Proteomes" id="UP000747542">
    <property type="component" value="Unassembled WGS sequence"/>
</dbReference>
<dbReference type="PROSITE" id="PS00678">
    <property type="entry name" value="WD_REPEATS_1"/>
    <property type="match status" value="2"/>
</dbReference>
<reference evidence="6" key="1">
    <citation type="journal article" date="2021" name="Sci. Adv.">
        <title>The American lobster genome reveals insights on longevity, neural, and immune adaptations.</title>
        <authorList>
            <person name="Polinski J.M."/>
            <person name="Zimin A.V."/>
            <person name="Clark K.F."/>
            <person name="Kohn A.B."/>
            <person name="Sadowski N."/>
            <person name="Timp W."/>
            <person name="Ptitsyn A."/>
            <person name="Khanna P."/>
            <person name="Romanova D.Y."/>
            <person name="Williams P."/>
            <person name="Greenwood S.J."/>
            <person name="Moroz L.L."/>
            <person name="Walt D.R."/>
            <person name="Bodnar A.G."/>
        </authorList>
    </citation>
    <scope>NUCLEOTIDE SEQUENCE</scope>
    <source>
        <strain evidence="6">GMGI-L3</strain>
    </source>
</reference>
<dbReference type="InterPro" id="IPR050505">
    <property type="entry name" value="WDR55/POC1"/>
</dbReference>
<feature type="compositionally biased region" description="Acidic residues" evidence="5">
    <location>
        <begin position="34"/>
        <end position="46"/>
    </location>
</feature>
<gene>
    <name evidence="6" type="primary">Wdr55-L</name>
    <name evidence="6" type="ORF">Hamer_G008590</name>
</gene>
<organism evidence="6 7">
    <name type="scientific">Homarus americanus</name>
    <name type="common">American lobster</name>
    <dbReference type="NCBI Taxonomy" id="6706"/>
    <lineage>
        <taxon>Eukaryota</taxon>
        <taxon>Metazoa</taxon>
        <taxon>Ecdysozoa</taxon>
        <taxon>Arthropoda</taxon>
        <taxon>Crustacea</taxon>
        <taxon>Multicrustacea</taxon>
        <taxon>Malacostraca</taxon>
        <taxon>Eumalacostraca</taxon>
        <taxon>Eucarida</taxon>
        <taxon>Decapoda</taxon>
        <taxon>Pleocyemata</taxon>
        <taxon>Astacidea</taxon>
        <taxon>Nephropoidea</taxon>
        <taxon>Nephropidae</taxon>
        <taxon>Homarus</taxon>
    </lineage>
</organism>
<dbReference type="OrthoDB" id="2288928at2759"/>
<feature type="repeat" description="WD" evidence="4">
    <location>
        <begin position="377"/>
        <end position="404"/>
    </location>
</feature>
<sequence>MRSFIPNFEEPPESDDSGDEVPVGGVFQMVALDIDADDPTEDDDTDHQDNNMAGVHTDGDDSHNPRDDDANDNEIDSSSCSDSSDTSDSSETEATIEDIFGVKPSLEAQRNHPPDLETDSGIVDVCFHPNIELLSVATMDGEVMIYRYSRDSVEEVTRFSHHKKPCRTVCYNGDGTLLYTVSKDKSLAVIDTQNSAVKEHIKDAHESPIFSFLPIDENLCATGDDDGTVKIWDLRKKNSIFDFRCGEQAVSSLITDESKKILVAAVNDGSIAGFNIRGKQLETQSEFYGSEMTSLALVRNDTRLVVGSGEGTLFIFKWGEFGFHIDRFAGHPDYIHCIIPITDRMMLTGCEDGNIRAVHLYAHRFVGVVGQHNDFGVENMSVSSDGSILASCSMDEVVRFWNIEYLYNTEVDDRKKGKKKQNRGFNLESSKRRNKFEFFSDFPDVMESDDEGGPVAGPSHTME</sequence>
<dbReference type="SMART" id="SM00320">
    <property type="entry name" value="WD40"/>
    <property type="match status" value="7"/>
</dbReference>
<dbReference type="PANTHER" id="PTHR44019:SF20">
    <property type="entry name" value="WD REPEAT-CONTAINING PROTEIN 55"/>
    <property type="match status" value="1"/>
</dbReference>
<proteinExistence type="predicted"/>
<evidence type="ECO:0000313" key="6">
    <source>
        <dbReference type="EMBL" id="KAG7173068.1"/>
    </source>
</evidence>
<dbReference type="InterPro" id="IPR001680">
    <property type="entry name" value="WD40_rpt"/>
</dbReference>
<dbReference type="PANTHER" id="PTHR44019">
    <property type="entry name" value="WD REPEAT-CONTAINING PROTEIN 55"/>
    <property type="match status" value="1"/>
</dbReference>
<feature type="compositionally biased region" description="Basic and acidic residues" evidence="5">
    <location>
        <begin position="57"/>
        <end position="68"/>
    </location>
</feature>
<keyword evidence="1 4" id="KW-0853">WD repeat</keyword>
<keyword evidence="7" id="KW-1185">Reference proteome</keyword>
<dbReference type="EMBL" id="JAHLQT010010178">
    <property type="protein sequence ID" value="KAG7173068.1"/>
    <property type="molecule type" value="Genomic_DNA"/>
</dbReference>
<feature type="compositionally biased region" description="Low complexity" evidence="5">
    <location>
        <begin position="76"/>
        <end position="87"/>
    </location>
</feature>
<dbReference type="PROSITE" id="PS50082">
    <property type="entry name" value="WD_REPEATS_2"/>
    <property type="match status" value="2"/>
</dbReference>
<keyword evidence="2" id="KW-0677">Repeat</keyword>
<protein>
    <recommendedName>
        <fullName evidence="3">WD repeat-containing protein 55 homolog</fullName>
    </recommendedName>
</protein>
<feature type="repeat" description="WD" evidence="4">
    <location>
        <begin position="216"/>
        <end position="242"/>
    </location>
</feature>
<dbReference type="Pfam" id="PF24796">
    <property type="entry name" value="WDR55"/>
    <property type="match status" value="1"/>
</dbReference>
<feature type="region of interest" description="Disordered" evidence="5">
    <location>
        <begin position="1"/>
        <end position="93"/>
    </location>
</feature>
<comment type="caution">
    <text evidence="6">The sequence shown here is derived from an EMBL/GenBank/DDBJ whole genome shotgun (WGS) entry which is preliminary data.</text>
</comment>
<dbReference type="AlphaFoldDB" id="A0A8J5N447"/>
<feature type="region of interest" description="Disordered" evidence="5">
    <location>
        <begin position="442"/>
        <end position="463"/>
    </location>
</feature>
<evidence type="ECO:0000256" key="3">
    <source>
        <dbReference type="ARBA" id="ARBA00023478"/>
    </source>
</evidence>
<dbReference type="InterPro" id="IPR019775">
    <property type="entry name" value="WD40_repeat_CS"/>
</dbReference>
<accession>A0A8J5N447</accession>